<evidence type="ECO:0000256" key="11">
    <source>
        <dbReference type="ARBA" id="ARBA00023180"/>
    </source>
</evidence>
<evidence type="ECO:0000256" key="2">
    <source>
        <dbReference type="ARBA" id="ARBA00009592"/>
    </source>
</evidence>
<dbReference type="EMBL" id="RXIC02000020">
    <property type="protein sequence ID" value="KAB1223826.1"/>
    <property type="molecule type" value="Genomic_DNA"/>
</dbReference>
<keyword evidence="5 12" id="KW-0812">Transmembrane</keyword>
<comment type="caution">
    <text evidence="14">The sequence shown here is derived from an EMBL/GenBank/DDBJ whole genome shotgun (WGS) entry which is preliminary data.</text>
</comment>
<evidence type="ECO:0000256" key="1">
    <source>
        <dbReference type="ARBA" id="ARBA00004251"/>
    </source>
</evidence>
<evidence type="ECO:0000256" key="6">
    <source>
        <dbReference type="ARBA" id="ARBA00022729"/>
    </source>
</evidence>
<reference evidence="14 15" key="1">
    <citation type="journal article" date="2019" name="Plant Biotechnol. J.">
        <title>The red bayberry genome and genetic basis of sex determination.</title>
        <authorList>
            <person name="Jia H.M."/>
            <person name="Jia H.J."/>
            <person name="Cai Q.L."/>
            <person name="Wang Y."/>
            <person name="Zhao H.B."/>
            <person name="Yang W.F."/>
            <person name="Wang G.Y."/>
            <person name="Li Y.H."/>
            <person name="Zhan D.L."/>
            <person name="Shen Y.T."/>
            <person name="Niu Q.F."/>
            <person name="Chang L."/>
            <person name="Qiu J."/>
            <person name="Zhao L."/>
            <person name="Xie H.B."/>
            <person name="Fu W.Y."/>
            <person name="Jin J."/>
            <person name="Li X.W."/>
            <person name="Jiao Y."/>
            <person name="Zhou C.C."/>
            <person name="Tu T."/>
            <person name="Chai C.Y."/>
            <person name="Gao J.L."/>
            <person name="Fan L.J."/>
            <person name="van de Weg E."/>
            <person name="Wang J.Y."/>
            <person name="Gao Z.S."/>
        </authorList>
    </citation>
    <scope>NUCLEOTIDE SEQUENCE [LARGE SCALE GENOMIC DNA]</scope>
    <source>
        <tissue evidence="14">Leaves</tissue>
    </source>
</reference>
<dbReference type="InterPro" id="IPR032675">
    <property type="entry name" value="LRR_dom_sf"/>
</dbReference>
<dbReference type="Gene3D" id="3.80.10.10">
    <property type="entry name" value="Ribonuclease Inhibitor"/>
    <property type="match status" value="2"/>
</dbReference>
<dbReference type="SUPFAM" id="SSF52058">
    <property type="entry name" value="L domain-like"/>
    <property type="match status" value="1"/>
</dbReference>
<feature type="domain" description="Disease resistance R13L4/SHOC-2-like LRR" evidence="13">
    <location>
        <begin position="135"/>
        <end position="243"/>
    </location>
</feature>
<sequence>MYKQFFSVLLLMGSKRKSSVSNSIEAIKLQLLRLHPILDWESYPTLSSSPLEESIDSSIVPNLLGNASSLRLLYLRGCGLRGDFPIVIFKLPNLQALNVSCNAYLTGYFPDSIGNLQSLTQLKLSCCNFSGSIPSSIGNLARLSVLVLWRNQLIGLIPSSIENLTGLSVLDLGTNQLTCPIPSSFGNLTQLNALYLNNNHLTGPIPSSIGNLIKLNSLFLGNNQLTGPILSSFGNLTQLNALYLDDSHLTGPIPSSIGNLIKLNSLFLGNNQLTGPISSSIWNIIQLKVMFLGHNQLTGPIPSSIENFTQLRHLDFSNCNTFVDFVHVFKLNNLSFLTLSGNQVSFEERLSNATLPRVYLSVLDLRRNNLQLTYLTFLGFFNVSHNHLMGPIPQGKQFDTFENSSFEKNSGLCGISLTKKCDDSYASTLPPVNTHDSTGSLFEFGWRIVLLGYGFGLVVGMTTGHILIARKSEWLMRTFSVRQL</sequence>
<comment type="subcellular location">
    <subcellularLocation>
        <location evidence="1">Cell membrane</location>
        <topology evidence="1">Single-pass type I membrane protein</topology>
    </subcellularLocation>
</comment>
<evidence type="ECO:0000256" key="3">
    <source>
        <dbReference type="ARBA" id="ARBA00022475"/>
    </source>
</evidence>
<evidence type="ECO:0000256" key="4">
    <source>
        <dbReference type="ARBA" id="ARBA00022614"/>
    </source>
</evidence>
<evidence type="ECO:0000256" key="9">
    <source>
        <dbReference type="ARBA" id="ARBA00023136"/>
    </source>
</evidence>
<evidence type="ECO:0000313" key="14">
    <source>
        <dbReference type="EMBL" id="KAB1223826.1"/>
    </source>
</evidence>
<dbReference type="Pfam" id="PF13855">
    <property type="entry name" value="LRR_8"/>
    <property type="match status" value="1"/>
</dbReference>
<keyword evidence="7" id="KW-0677">Repeat</keyword>
<dbReference type="PANTHER" id="PTHR27004">
    <property type="entry name" value="RECEPTOR-LIKE PROTEIN 12 ISOFORM X1"/>
    <property type="match status" value="1"/>
</dbReference>
<name>A0A6A1WHE2_9ROSI</name>
<evidence type="ECO:0000256" key="8">
    <source>
        <dbReference type="ARBA" id="ARBA00022989"/>
    </source>
</evidence>
<dbReference type="Pfam" id="PF00560">
    <property type="entry name" value="LRR_1"/>
    <property type="match status" value="2"/>
</dbReference>
<evidence type="ECO:0000256" key="5">
    <source>
        <dbReference type="ARBA" id="ARBA00022692"/>
    </source>
</evidence>
<dbReference type="InterPro" id="IPR001611">
    <property type="entry name" value="Leu-rich_rpt"/>
</dbReference>
<keyword evidence="9 12" id="KW-0472">Membrane</keyword>
<dbReference type="FunFam" id="3.80.10.10:FF:000041">
    <property type="entry name" value="LRR receptor-like serine/threonine-protein kinase ERECTA"/>
    <property type="match status" value="1"/>
</dbReference>
<dbReference type="OrthoDB" id="1112247at2759"/>
<evidence type="ECO:0000259" key="13">
    <source>
        <dbReference type="Pfam" id="PF23598"/>
    </source>
</evidence>
<dbReference type="AlphaFoldDB" id="A0A6A1WHE2"/>
<keyword evidence="8 12" id="KW-1133">Transmembrane helix</keyword>
<keyword evidence="4" id="KW-0433">Leucine-rich repeat</keyword>
<keyword evidence="3" id="KW-1003">Cell membrane</keyword>
<dbReference type="Proteomes" id="UP000516437">
    <property type="component" value="Chromosome 2"/>
</dbReference>
<dbReference type="PANTHER" id="PTHR27004:SF447">
    <property type="entry name" value="RECEPTOR LIKE PROTEIN 30-LIKE"/>
    <property type="match status" value="1"/>
</dbReference>
<keyword evidence="6" id="KW-0732">Signal</keyword>
<keyword evidence="11" id="KW-0325">Glycoprotein</keyword>
<keyword evidence="10" id="KW-0675">Receptor</keyword>
<evidence type="ECO:0000256" key="12">
    <source>
        <dbReference type="SAM" id="Phobius"/>
    </source>
</evidence>
<dbReference type="FunFam" id="3.80.10.10:FF:000095">
    <property type="entry name" value="LRR receptor-like serine/threonine-protein kinase GSO1"/>
    <property type="match status" value="1"/>
</dbReference>
<organism evidence="14 15">
    <name type="scientific">Morella rubra</name>
    <name type="common">Chinese bayberry</name>
    <dbReference type="NCBI Taxonomy" id="262757"/>
    <lineage>
        <taxon>Eukaryota</taxon>
        <taxon>Viridiplantae</taxon>
        <taxon>Streptophyta</taxon>
        <taxon>Embryophyta</taxon>
        <taxon>Tracheophyta</taxon>
        <taxon>Spermatophyta</taxon>
        <taxon>Magnoliopsida</taxon>
        <taxon>eudicotyledons</taxon>
        <taxon>Gunneridae</taxon>
        <taxon>Pentapetalae</taxon>
        <taxon>rosids</taxon>
        <taxon>fabids</taxon>
        <taxon>Fagales</taxon>
        <taxon>Myricaceae</taxon>
        <taxon>Morella</taxon>
    </lineage>
</organism>
<evidence type="ECO:0000313" key="15">
    <source>
        <dbReference type="Proteomes" id="UP000516437"/>
    </source>
</evidence>
<accession>A0A6A1WHE2</accession>
<dbReference type="GO" id="GO:0005886">
    <property type="term" value="C:plasma membrane"/>
    <property type="evidence" value="ECO:0007669"/>
    <property type="project" value="UniProtKB-SubCell"/>
</dbReference>
<gene>
    <name evidence="14" type="ORF">CJ030_MR2G009179</name>
</gene>
<comment type="similarity">
    <text evidence="2">Belongs to the RLP family.</text>
</comment>
<evidence type="ECO:0000256" key="10">
    <source>
        <dbReference type="ARBA" id="ARBA00023170"/>
    </source>
</evidence>
<proteinExistence type="inferred from homology"/>
<evidence type="ECO:0000256" key="7">
    <source>
        <dbReference type="ARBA" id="ARBA00022737"/>
    </source>
</evidence>
<protein>
    <recommendedName>
        <fullName evidence="13">Disease resistance R13L4/SHOC-2-like LRR domain-containing protein</fullName>
    </recommendedName>
</protein>
<dbReference type="InterPro" id="IPR055414">
    <property type="entry name" value="LRR_R13L4/SHOC2-like"/>
</dbReference>
<feature type="transmembrane region" description="Helical" evidence="12">
    <location>
        <begin position="444"/>
        <end position="468"/>
    </location>
</feature>
<dbReference type="Pfam" id="PF23598">
    <property type="entry name" value="LRR_14"/>
    <property type="match status" value="1"/>
</dbReference>
<keyword evidence="15" id="KW-1185">Reference proteome</keyword>